<dbReference type="CDD" id="cd13120">
    <property type="entry name" value="BF2867_like_N"/>
    <property type="match status" value="1"/>
</dbReference>
<comment type="caution">
    <text evidence="1">The sequence shown here is derived from an EMBL/GenBank/DDBJ whole genome shotgun (WGS) entry which is preliminary data.</text>
</comment>
<sequence length="572" mass="61763">MKYPKHSFFILFYFCITLAILLPVASGCTDESEEAMETGIPATNMPVPLIVHSTVKNFTNENHLSDQDAASSGQPATRVPIEDGNITKFSEGDAAGIFAVRNIGTSTGVIVDNINNTKLLYGTSSEGSTWTPEAAVTLYYYEDVTYVAYYPYKENITIDPTKSVNEITASFATKTELQPATDQSTGELYTASDLMTASGQATDSSDPTKKTLSLAFTHSYSLLVLKTNVAKAKYKAPDGSFKYHPKVTALNADATATDVVIMDIKAYKIANGVFRALIKPAPGDYISGSYTTHKMLIKYNEALAGMAGLAAGQLFEYEVNVPIPGTTGATERALQVGDFYFADGTIWPGGIDTAEADPPKTIKDSPIGVVFMVGALHDGDRPSGGLYFGDPLISAYECKHGLVVSKDGISTSQKWSENPESVAYWLQDNPYLDLSSNILVDTGTLQGYTNTKVLEYYADNSSSGSQLHIISNIRQFRQYNPAPANSSGWYVPSYGEMSLIVSGKGKDTGTAGLTLLNAQLGKVYFGLKLNQYPFWTSSEYSGTQMIGVNTDTGAIQIELKANPKSMRPVLAF</sequence>
<dbReference type="InterPro" id="IPR042278">
    <property type="entry name" value="Mfa-like_1_N"/>
</dbReference>
<dbReference type="Gene3D" id="2.60.40.2620">
    <property type="entry name" value="Fimbrillin-like"/>
    <property type="match status" value="1"/>
</dbReference>
<dbReference type="Gene3D" id="2.60.40.3570">
    <property type="match status" value="1"/>
</dbReference>
<evidence type="ECO:0000313" key="2">
    <source>
        <dbReference type="Proteomes" id="UP000284417"/>
    </source>
</evidence>
<dbReference type="PROSITE" id="PS51257">
    <property type="entry name" value="PROKAR_LIPOPROTEIN"/>
    <property type="match status" value="1"/>
</dbReference>
<evidence type="ECO:0000313" key="1">
    <source>
        <dbReference type="EMBL" id="RHK93473.1"/>
    </source>
</evidence>
<organism evidence="1 2">
    <name type="scientific">Bacteroides xylanisolvens</name>
    <dbReference type="NCBI Taxonomy" id="371601"/>
    <lineage>
        <taxon>Bacteria</taxon>
        <taxon>Pseudomonadati</taxon>
        <taxon>Bacteroidota</taxon>
        <taxon>Bacteroidia</taxon>
        <taxon>Bacteroidales</taxon>
        <taxon>Bacteroidaceae</taxon>
        <taxon>Bacteroides</taxon>
    </lineage>
</organism>
<protein>
    <recommendedName>
        <fullName evidence="3">Fimbrillin family protein</fullName>
    </recommendedName>
</protein>
<reference evidence="1 2" key="1">
    <citation type="submission" date="2018-08" db="EMBL/GenBank/DDBJ databases">
        <title>A genome reference for cultivated species of the human gut microbiota.</title>
        <authorList>
            <person name="Zou Y."/>
            <person name="Xue W."/>
            <person name="Luo G."/>
        </authorList>
    </citation>
    <scope>NUCLEOTIDE SEQUENCE [LARGE SCALE GENOMIC DNA]</scope>
    <source>
        <strain evidence="1 2">AF39-6AC</strain>
    </source>
</reference>
<evidence type="ECO:0008006" key="3">
    <source>
        <dbReference type="Google" id="ProtNLM"/>
    </source>
</evidence>
<proteinExistence type="predicted"/>
<accession>A0A415HK75</accession>
<dbReference type="Proteomes" id="UP000284417">
    <property type="component" value="Unassembled WGS sequence"/>
</dbReference>
<name>A0A415HK75_9BACE</name>
<dbReference type="EMBL" id="QROC01000022">
    <property type="protein sequence ID" value="RHK93473.1"/>
    <property type="molecule type" value="Genomic_DNA"/>
</dbReference>
<dbReference type="RefSeq" id="WP_118408110.1">
    <property type="nucleotide sequence ID" value="NZ_QROC01000022.1"/>
</dbReference>
<gene>
    <name evidence="1" type="ORF">DW042_16085</name>
</gene>
<dbReference type="AlphaFoldDB" id="A0A415HK75"/>